<evidence type="ECO:0000313" key="1">
    <source>
        <dbReference type="EMBL" id="KAF2465842.1"/>
    </source>
</evidence>
<evidence type="ECO:0000313" key="2">
    <source>
        <dbReference type="Proteomes" id="UP000799755"/>
    </source>
</evidence>
<accession>A0ACB6QG23</accession>
<sequence>MGGNAFKHRLYTPRISAALYRQIRTQASAILRTFFTHVIVPTELPSKSDFGDVDFFVGGPLPHALFPNTNDCKPDLWSTVSALKTAFITPHGFQVKLNLDVIFLAVMPLSPPAMLRERGFWVQIDVKICGYGSESTAVNVERFQWEVFQLHYASVAKILGSMVKPVGLTMDPEGLWVRVEEMEGANFGASKVWLTAELRTVLEVLGLDERVLNKGFGCNKELFEYLSSWWLFNPAHFVERLKNREYRKRLEERASWWRYFVSEWTPRRLPENRFPASDSDPARAASAHCLLANAEGDADMDVDIDVDMSEDYEDLAQWYKSTRTIVRSRVFSMFPPNVQSEISTRSGRRKC</sequence>
<dbReference type="EMBL" id="MU003527">
    <property type="protein sequence ID" value="KAF2465842.1"/>
    <property type="molecule type" value="Genomic_DNA"/>
</dbReference>
<dbReference type="Proteomes" id="UP000799755">
    <property type="component" value="Unassembled WGS sequence"/>
</dbReference>
<protein>
    <submittedName>
        <fullName evidence="1">Uncharacterized protein</fullName>
    </submittedName>
</protein>
<name>A0ACB6QG23_9PLEO</name>
<gene>
    <name evidence="1" type="ORF">BDR25DRAFT_317999</name>
</gene>
<comment type="caution">
    <text evidence="1">The sequence shown here is derived from an EMBL/GenBank/DDBJ whole genome shotgun (WGS) entry which is preliminary data.</text>
</comment>
<keyword evidence="2" id="KW-1185">Reference proteome</keyword>
<proteinExistence type="predicted"/>
<organism evidence="1 2">
    <name type="scientific">Lindgomyces ingoldianus</name>
    <dbReference type="NCBI Taxonomy" id="673940"/>
    <lineage>
        <taxon>Eukaryota</taxon>
        <taxon>Fungi</taxon>
        <taxon>Dikarya</taxon>
        <taxon>Ascomycota</taxon>
        <taxon>Pezizomycotina</taxon>
        <taxon>Dothideomycetes</taxon>
        <taxon>Pleosporomycetidae</taxon>
        <taxon>Pleosporales</taxon>
        <taxon>Lindgomycetaceae</taxon>
        <taxon>Lindgomyces</taxon>
    </lineage>
</organism>
<reference evidence="1" key="1">
    <citation type="journal article" date="2020" name="Stud. Mycol.">
        <title>101 Dothideomycetes genomes: a test case for predicting lifestyles and emergence of pathogens.</title>
        <authorList>
            <person name="Haridas S."/>
            <person name="Albert R."/>
            <person name="Binder M."/>
            <person name="Bloem J."/>
            <person name="Labutti K."/>
            <person name="Salamov A."/>
            <person name="Andreopoulos B."/>
            <person name="Baker S."/>
            <person name="Barry K."/>
            <person name="Bills G."/>
            <person name="Bluhm B."/>
            <person name="Cannon C."/>
            <person name="Castanera R."/>
            <person name="Culley D."/>
            <person name="Daum C."/>
            <person name="Ezra D."/>
            <person name="Gonzalez J."/>
            <person name="Henrissat B."/>
            <person name="Kuo A."/>
            <person name="Liang C."/>
            <person name="Lipzen A."/>
            <person name="Lutzoni F."/>
            <person name="Magnuson J."/>
            <person name="Mondo S."/>
            <person name="Nolan M."/>
            <person name="Ohm R."/>
            <person name="Pangilinan J."/>
            <person name="Park H.-J."/>
            <person name="Ramirez L."/>
            <person name="Alfaro M."/>
            <person name="Sun H."/>
            <person name="Tritt A."/>
            <person name="Yoshinaga Y."/>
            <person name="Zwiers L.-H."/>
            <person name="Turgeon B."/>
            <person name="Goodwin S."/>
            <person name="Spatafora J."/>
            <person name="Crous P."/>
            <person name="Grigoriev I."/>
        </authorList>
    </citation>
    <scope>NUCLEOTIDE SEQUENCE</scope>
    <source>
        <strain evidence="1">ATCC 200398</strain>
    </source>
</reference>